<protein>
    <submittedName>
        <fullName evidence="3">Uncharacterized protein LOC108989031</fullName>
    </submittedName>
</protein>
<dbReference type="GeneID" id="108989031"/>
<sequence length="233" mass="26386">MSSTLLNVSNFITLRLKPENYPLWCDQVLALAKSQELTDFLTGEANPQLKYFQQSMELILPPIQNTKNGNRQIVWVALKEAYAQSSQERQFQLNQPRTYMKKTHEVSLNDYLRKLKEISGKKGHPAIRCWHLFNHSVQPDNLPQAFTALQLNPEVHHEEWTSDTGASAHMTSHKGNLHNLRSYNGHDHVMLGNGEFLKVTHIGDAIIGSGPSAITLRDVLLVLELERSLLSVG</sequence>
<proteinExistence type="predicted"/>
<evidence type="ECO:0000313" key="3">
    <source>
        <dbReference type="RefSeq" id="XP_018818018.1"/>
    </source>
</evidence>
<organism evidence="2 3">
    <name type="scientific">Juglans regia</name>
    <name type="common">English walnut</name>
    <dbReference type="NCBI Taxonomy" id="51240"/>
    <lineage>
        <taxon>Eukaryota</taxon>
        <taxon>Viridiplantae</taxon>
        <taxon>Streptophyta</taxon>
        <taxon>Embryophyta</taxon>
        <taxon>Tracheophyta</taxon>
        <taxon>Spermatophyta</taxon>
        <taxon>Magnoliopsida</taxon>
        <taxon>eudicotyledons</taxon>
        <taxon>Gunneridae</taxon>
        <taxon>Pentapetalae</taxon>
        <taxon>rosids</taxon>
        <taxon>fabids</taxon>
        <taxon>Fagales</taxon>
        <taxon>Juglandaceae</taxon>
        <taxon>Juglans</taxon>
    </lineage>
</organism>
<accession>A0A2I4EF50</accession>
<dbReference type="PANTHER" id="PTHR47481:SF2">
    <property type="entry name" value="RETROTRANSPOSON GAG DOMAIN-CONTAINING PROTEIN"/>
    <property type="match status" value="1"/>
</dbReference>
<dbReference type="KEGG" id="jre:108989031"/>
<evidence type="ECO:0000313" key="2">
    <source>
        <dbReference type="Proteomes" id="UP000235220"/>
    </source>
</evidence>
<dbReference type="PANTHER" id="PTHR47481">
    <property type="match status" value="1"/>
</dbReference>
<dbReference type="Gramene" id="Jr13_21020_p1">
    <property type="protein sequence ID" value="cds.Jr13_21020_p1"/>
    <property type="gene ID" value="Jr13_21020"/>
</dbReference>
<name>A0A2I4EF50_JUGRE</name>
<gene>
    <name evidence="3" type="primary">LOC108989031</name>
</gene>
<dbReference type="Pfam" id="PF22936">
    <property type="entry name" value="Pol_BBD"/>
    <property type="match status" value="1"/>
</dbReference>
<dbReference type="RefSeq" id="XP_018818018.1">
    <property type="nucleotide sequence ID" value="XM_018962473.1"/>
</dbReference>
<dbReference type="AlphaFoldDB" id="A0A2I4EF50"/>
<dbReference type="OrthoDB" id="1845088at2759"/>
<feature type="domain" description="Retrovirus-related Pol polyprotein from transposon TNT 1-94-like beta-barrel" evidence="1">
    <location>
        <begin position="160"/>
        <end position="233"/>
    </location>
</feature>
<evidence type="ECO:0000259" key="1">
    <source>
        <dbReference type="Pfam" id="PF22936"/>
    </source>
</evidence>
<reference evidence="3" key="1">
    <citation type="submission" date="2025-08" db="UniProtKB">
        <authorList>
            <consortium name="RefSeq"/>
        </authorList>
    </citation>
    <scope>IDENTIFICATION</scope>
    <source>
        <tissue evidence="3">Leaves</tissue>
    </source>
</reference>
<dbReference type="Proteomes" id="UP000235220">
    <property type="component" value="Chromosome 13"/>
</dbReference>
<keyword evidence="2" id="KW-1185">Reference proteome</keyword>
<dbReference type="InterPro" id="IPR054722">
    <property type="entry name" value="PolX-like_BBD"/>
</dbReference>